<dbReference type="VEuPathDB" id="FungiDB:PHYSODRAFT_285383"/>
<feature type="signal peptide" evidence="2">
    <location>
        <begin position="1"/>
        <end position="17"/>
    </location>
</feature>
<dbReference type="EMBL" id="JN254396">
    <property type="protein sequence ID" value="AEK81209.1"/>
    <property type="molecule type" value="Genomic_DNA"/>
</dbReference>
<dbReference type="AlphaFoldDB" id="G1FSX1"/>
<keyword evidence="1" id="KW-0812">Transmembrane</keyword>
<protein>
    <submittedName>
        <fullName evidence="3">Avh343</fullName>
    </submittedName>
</protein>
<organism evidence="3">
    <name type="scientific">Phytophthora sojae</name>
    <name type="common">Soybean stem and root rot agent</name>
    <name type="synonym">Phytophthora megasperma f. sp. glycines</name>
    <dbReference type="NCBI Taxonomy" id="67593"/>
    <lineage>
        <taxon>Eukaryota</taxon>
        <taxon>Sar</taxon>
        <taxon>Stramenopiles</taxon>
        <taxon>Oomycota</taxon>
        <taxon>Peronosporomycetes</taxon>
        <taxon>Peronosporales</taxon>
        <taxon>Peronosporaceae</taxon>
        <taxon>Phytophthora</taxon>
    </lineage>
</organism>
<keyword evidence="1" id="KW-1133">Transmembrane helix</keyword>
<name>G1FSX1_PHYSO</name>
<feature type="chain" id="PRO_5003412324" evidence="2">
    <location>
        <begin position="18"/>
        <end position="199"/>
    </location>
</feature>
<gene>
    <name evidence="3" type="primary">Avh</name>
</gene>
<keyword evidence="1" id="KW-0472">Membrane</keyword>
<feature type="transmembrane region" description="Helical" evidence="1">
    <location>
        <begin position="163"/>
        <end position="183"/>
    </location>
</feature>
<sequence length="199" mass="21607">MHFLLLLLFAILSTSDATVATEGQTSILQANTQRLLTKGDAHDAETEERGVLSASLAKIKGMFGKNKNIALDNKVNSLRKDPGVAAALESPALKKLETAVEKDPRFFSNLRSHSRICQDIGGYGKITKNDINQLRAVVATDPAKASKLKEALGTMGWLVRKPAPAVVGVALVVLVVAVFGWCWRPHHEITGPKMSKKWL</sequence>
<reference evidence="3" key="1">
    <citation type="journal article" date="2011" name="Plant Cell">
        <title>Transcriptional programming and functional interactions within the Phytophthora sojae RXLR effector repertoire.</title>
        <authorList>
            <person name="Wang Q."/>
            <person name="Han C."/>
            <person name="Ferreira A.O."/>
            <person name="Yu X."/>
            <person name="Ye W."/>
            <person name="Tripathy S."/>
            <person name="Kale S.D."/>
            <person name="Gu B."/>
            <person name="Sheng Y."/>
            <person name="Sui Y."/>
            <person name="Wang X."/>
            <person name="Zhang Z."/>
            <person name="Cheng B."/>
            <person name="Dong S."/>
            <person name="Shan W."/>
            <person name="Zheng X."/>
            <person name="Dou D."/>
            <person name="Tyler B.M."/>
            <person name="Wang Y."/>
        </authorList>
    </citation>
    <scope>NUCLEOTIDE SEQUENCE</scope>
    <source>
        <strain evidence="3">P7074</strain>
    </source>
</reference>
<keyword evidence="2" id="KW-0732">Signal</keyword>
<evidence type="ECO:0000256" key="1">
    <source>
        <dbReference type="SAM" id="Phobius"/>
    </source>
</evidence>
<evidence type="ECO:0000313" key="3">
    <source>
        <dbReference type="EMBL" id="AEK81209.1"/>
    </source>
</evidence>
<evidence type="ECO:0000256" key="2">
    <source>
        <dbReference type="SAM" id="SignalP"/>
    </source>
</evidence>
<proteinExistence type="predicted"/>
<accession>G1FSX1</accession>